<gene>
    <name evidence="9" type="ORF">K0O23_17980</name>
</gene>
<proteinExistence type="predicted"/>
<dbReference type="RefSeq" id="WP_219878843.1">
    <property type="nucleotide sequence ID" value="NZ_JAHYXK010000023.1"/>
</dbReference>
<feature type="transmembrane region" description="Helical" evidence="8">
    <location>
        <begin position="264"/>
        <end position="289"/>
    </location>
</feature>
<keyword evidence="5" id="KW-0769">Symport</keyword>
<protein>
    <submittedName>
        <fullName evidence="9">Cation:dicarboxylase symporter family transporter</fullName>
    </submittedName>
</protein>
<feature type="transmembrane region" description="Helical" evidence="8">
    <location>
        <begin position="127"/>
        <end position="146"/>
    </location>
</feature>
<evidence type="ECO:0000313" key="10">
    <source>
        <dbReference type="Proteomes" id="UP000813018"/>
    </source>
</evidence>
<evidence type="ECO:0000256" key="1">
    <source>
        <dbReference type="ARBA" id="ARBA00004651"/>
    </source>
</evidence>
<dbReference type="InterPro" id="IPR001991">
    <property type="entry name" value="Na-dicarboxylate_symporter"/>
</dbReference>
<dbReference type="SUPFAM" id="SSF118215">
    <property type="entry name" value="Proton glutamate symport protein"/>
    <property type="match status" value="1"/>
</dbReference>
<organism evidence="9 10">
    <name type="scientific">Pontibacter aydingkolensis</name>
    <dbReference type="NCBI Taxonomy" id="1911536"/>
    <lineage>
        <taxon>Bacteria</taxon>
        <taxon>Pseudomonadati</taxon>
        <taxon>Bacteroidota</taxon>
        <taxon>Cytophagia</taxon>
        <taxon>Cytophagales</taxon>
        <taxon>Hymenobacteraceae</taxon>
        <taxon>Pontibacter</taxon>
    </lineage>
</organism>
<evidence type="ECO:0000256" key="5">
    <source>
        <dbReference type="ARBA" id="ARBA00022847"/>
    </source>
</evidence>
<feature type="transmembrane region" description="Helical" evidence="8">
    <location>
        <begin position="390"/>
        <end position="416"/>
    </location>
</feature>
<accession>A0ABS7CYQ4</accession>
<evidence type="ECO:0000256" key="8">
    <source>
        <dbReference type="SAM" id="Phobius"/>
    </source>
</evidence>
<dbReference type="Gene3D" id="1.10.3860.10">
    <property type="entry name" value="Sodium:dicarboxylate symporter"/>
    <property type="match status" value="1"/>
</dbReference>
<dbReference type="PRINTS" id="PR00173">
    <property type="entry name" value="EDTRNSPORT"/>
</dbReference>
<dbReference type="InterPro" id="IPR036458">
    <property type="entry name" value="Na:dicarbo_symporter_sf"/>
</dbReference>
<feature type="transmembrane region" description="Helical" evidence="8">
    <location>
        <begin position="193"/>
        <end position="211"/>
    </location>
</feature>
<dbReference type="PROSITE" id="PS00714">
    <property type="entry name" value="NA_DICARBOXYL_SYMP_2"/>
    <property type="match status" value="1"/>
</dbReference>
<evidence type="ECO:0000256" key="3">
    <source>
        <dbReference type="ARBA" id="ARBA00022475"/>
    </source>
</evidence>
<name>A0ABS7CYQ4_9BACT</name>
<keyword evidence="7 8" id="KW-0472">Membrane</keyword>
<dbReference type="PANTHER" id="PTHR42865">
    <property type="entry name" value="PROTON/GLUTAMATE-ASPARTATE SYMPORTER"/>
    <property type="match status" value="1"/>
</dbReference>
<keyword evidence="2" id="KW-0813">Transport</keyword>
<evidence type="ECO:0000256" key="4">
    <source>
        <dbReference type="ARBA" id="ARBA00022692"/>
    </source>
</evidence>
<keyword evidence="3" id="KW-1003">Cell membrane</keyword>
<comment type="subcellular location">
    <subcellularLocation>
        <location evidence="1">Cell membrane</location>
        <topology evidence="1">Multi-pass membrane protein</topology>
    </subcellularLocation>
</comment>
<evidence type="ECO:0000313" key="9">
    <source>
        <dbReference type="EMBL" id="MBW7468971.1"/>
    </source>
</evidence>
<keyword evidence="6 8" id="KW-1133">Transmembrane helix</keyword>
<keyword evidence="10" id="KW-1185">Reference proteome</keyword>
<evidence type="ECO:0000256" key="7">
    <source>
        <dbReference type="ARBA" id="ARBA00023136"/>
    </source>
</evidence>
<keyword evidence="4 8" id="KW-0812">Transmembrane</keyword>
<dbReference type="Proteomes" id="UP000813018">
    <property type="component" value="Unassembled WGS sequence"/>
</dbReference>
<dbReference type="InterPro" id="IPR018107">
    <property type="entry name" value="Na-dicarboxylate_symporter_CS"/>
</dbReference>
<feature type="transmembrane region" description="Helical" evidence="8">
    <location>
        <begin position="96"/>
        <end position="115"/>
    </location>
</feature>
<evidence type="ECO:0000256" key="2">
    <source>
        <dbReference type="ARBA" id="ARBA00022448"/>
    </source>
</evidence>
<dbReference type="Pfam" id="PF00375">
    <property type="entry name" value="SDF"/>
    <property type="match status" value="1"/>
</dbReference>
<dbReference type="PANTHER" id="PTHR42865:SF7">
    <property type="entry name" value="PROTON_GLUTAMATE-ASPARTATE SYMPORTER"/>
    <property type="match status" value="1"/>
</dbReference>
<evidence type="ECO:0000256" key="6">
    <source>
        <dbReference type="ARBA" id="ARBA00022989"/>
    </source>
</evidence>
<reference evidence="9 10" key="1">
    <citation type="journal article" date="2016" name="Int. J. Syst. Evol. Microbiol.">
        <title>Pontibacter aydingkolensis sp. nov., isolated from soil of a salt lake.</title>
        <authorList>
            <person name="Osman G."/>
            <person name="Zhang T."/>
            <person name="Lou K."/>
            <person name="Gao Y."/>
            <person name="Chang W."/>
            <person name="Lin Q."/>
            <person name="Yang H.M."/>
            <person name="Huo X.D."/>
            <person name="Wang N."/>
        </authorList>
    </citation>
    <scope>NUCLEOTIDE SEQUENCE [LARGE SCALE GENOMIC DNA]</scope>
    <source>
        <strain evidence="9 10">KACC 19255</strain>
    </source>
</reference>
<feature type="transmembrane region" description="Helical" evidence="8">
    <location>
        <begin position="351"/>
        <end position="370"/>
    </location>
</feature>
<comment type="caution">
    <text evidence="9">The sequence shown here is derived from an EMBL/GenBank/DDBJ whole genome shotgun (WGS) entry which is preliminary data.</text>
</comment>
<feature type="transmembrane region" description="Helical" evidence="8">
    <location>
        <begin position="232"/>
        <end position="252"/>
    </location>
</feature>
<sequence>MKKSFLPLATLVCITIAAILTVLQQYEIINLSADVLTSVRWAGIGVLLMYGIQKRSLTTWILISMVVGAEIGYDFPSFATNLNVLSKVFLKLIKTIIAPLIFATLVVGIAGHSNLKQVGSMGWKAIVYFEIVTTLALFIGLAAINISKAGEGISMNLAEVNDEIAPAAKQSASDIILHVFPENVAKSIAEGQVLQIVVFSVLFAIGLAMVNEKKRKPMLDFCESLSETMFKFTNIIMYFAPIGVGAAIAYTVGHMGLGILVNLFQLLATLYVALIAFVLLVLLPVALIARIPIVRFLKAISGPVSIAFATTSSEAALPRAMEEMEKLGVPRKIVAFVMPTGYSFNLDGTTLYLALAAVFVAQAAGIPLSWEQQLVMVFTLMLTSKGVAGVPRASLVILLGTVASFDLPVWPVFAILGIDELMDMARTSVNVTGNCLATAVVARWEGEFNPEPEIGLVETTNPEIVVETAEKEERETELV</sequence>
<feature type="transmembrane region" description="Helical" evidence="8">
    <location>
        <begin position="35"/>
        <end position="52"/>
    </location>
</feature>
<feature type="transmembrane region" description="Helical" evidence="8">
    <location>
        <begin position="59"/>
        <end position="76"/>
    </location>
</feature>
<dbReference type="EMBL" id="JAHYXK010000023">
    <property type="protein sequence ID" value="MBW7468971.1"/>
    <property type="molecule type" value="Genomic_DNA"/>
</dbReference>